<sequence length="88" mass="10364">MNASRLSRDHIDWCVDPQGKLKSPFYFHVSRRPNSASTSQTFPFLLLPDEIQLEVYRHCDASTLYQLMKTCRHMRPEATELFWADTET</sequence>
<gene>
    <name evidence="2" type="ORF">BT63DRAFT_435187</name>
</gene>
<dbReference type="Proteomes" id="UP000799302">
    <property type="component" value="Unassembled WGS sequence"/>
</dbReference>
<organism evidence="2 3">
    <name type="scientific">Microthyrium microscopicum</name>
    <dbReference type="NCBI Taxonomy" id="703497"/>
    <lineage>
        <taxon>Eukaryota</taxon>
        <taxon>Fungi</taxon>
        <taxon>Dikarya</taxon>
        <taxon>Ascomycota</taxon>
        <taxon>Pezizomycotina</taxon>
        <taxon>Dothideomycetes</taxon>
        <taxon>Dothideomycetes incertae sedis</taxon>
        <taxon>Microthyriales</taxon>
        <taxon>Microthyriaceae</taxon>
        <taxon>Microthyrium</taxon>
    </lineage>
</organism>
<dbReference type="InterPro" id="IPR001810">
    <property type="entry name" value="F-box_dom"/>
</dbReference>
<evidence type="ECO:0000313" key="3">
    <source>
        <dbReference type="Proteomes" id="UP000799302"/>
    </source>
</evidence>
<dbReference type="Pfam" id="PF00646">
    <property type="entry name" value="F-box"/>
    <property type="match status" value="1"/>
</dbReference>
<dbReference type="SUPFAM" id="SSF81383">
    <property type="entry name" value="F-box domain"/>
    <property type="match status" value="1"/>
</dbReference>
<name>A0A6A6UQH8_9PEZI</name>
<feature type="non-terminal residue" evidence="2">
    <location>
        <position position="88"/>
    </location>
</feature>
<dbReference type="InterPro" id="IPR036047">
    <property type="entry name" value="F-box-like_dom_sf"/>
</dbReference>
<feature type="domain" description="F-box" evidence="1">
    <location>
        <begin position="41"/>
        <end position="86"/>
    </location>
</feature>
<protein>
    <recommendedName>
        <fullName evidence="1">F-box domain-containing protein</fullName>
    </recommendedName>
</protein>
<evidence type="ECO:0000259" key="1">
    <source>
        <dbReference type="PROSITE" id="PS50181"/>
    </source>
</evidence>
<dbReference type="CDD" id="cd09917">
    <property type="entry name" value="F-box_SF"/>
    <property type="match status" value="1"/>
</dbReference>
<dbReference type="OrthoDB" id="3782456at2759"/>
<accession>A0A6A6UQH8</accession>
<dbReference type="AlphaFoldDB" id="A0A6A6UQH8"/>
<proteinExistence type="predicted"/>
<keyword evidence="3" id="KW-1185">Reference proteome</keyword>
<reference evidence="2" key="1">
    <citation type="journal article" date="2020" name="Stud. Mycol.">
        <title>101 Dothideomycetes genomes: a test case for predicting lifestyles and emergence of pathogens.</title>
        <authorList>
            <person name="Haridas S."/>
            <person name="Albert R."/>
            <person name="Binder M."/>
            <person name="Bloem J."/>
            <person name="Labutti K."/>
            <person name="Salamov A."/>
            <person name="Andreopoulos B."/>
            <person name="Baker S."/>
            <person name="Barry K."/>
            <person name="Bills G."/>
            <person name="Bluhm B."/>
            <person name="Cannon C."/>
            <person name="Castanera R."/>
            <person name="Culley D."/>
            <person name="Daum C."/>
            <person name="Ezra D."/>
            <person name="Gonzalez J."/>
            <person name="Henrissat B."/>
            <person name="Kuo A."/>
            <person name="Liang C."/>
            <person name="Lipzen A."/>
            <person name="Lutzoni F."/>
            <person name="Magnuson J."/>
            <person name="Mondo S."/>
            <person name="Nolan M."/>
            <person name="Ohm R."/>
            <person name="Pangilinan J."/>
            <person name="Park H.-J."/>
            <person name="Ramirez L."/>
            <person name="Alfaro M."/>
            <person name="Sun H."/>
            <person name="Tritt A."/>
            <person name="Yoshinaga Y."/>
            <person name="Zwiers L.-H."/>
            <person name="Turgeon B."/>
            <person name="Goodwin S."/>
            <person name="Spatafora J."/>
            <person name="Crous P."/>
            <person name="Grigoriev I."/>
        </authorList>
    </citation>
    <scope>NUCLEOTIDE SEQUENCE</scope>
    <source>
        <strain evidence="2">CBS 115976</strain>
    </source>
</reference>
<dbReference type="PROSITE" id="PS50181">
    <property type="entry name" value="FBOX"/>
    <property type="match status" value="1"/>
</dbReference>
<dbReference type="EMBL" id="MU004230">
    <property type="protein sequence ID" value="KAF2673996.1"/>
    <property type="molecule type" value="Genomic_DNA"/>
</dbReference>
<evidence type="ECO:0000313" key="2">
    <source>
        <dbReference type="EMBL" id="KAF2673996.1"/>
    </source>
</evidence>